<dbReference type="EMBL" id="MDLC01000063">
    <property type="protein sequence ID" value="ODS22609.1"/>
    <property type="molecule type" value="Genomic_DNA"/>
</dbReference>
<protein>
    <submittedName>
        <fullName evidence="1">Uncharacterized protein</fullName>
    </submittedName>
</protein>
<evidence type="ECO:0000313" key="2">
    <source>
        <dbReference type="Proteomes" id="UP000242502"/>
    </source>
</evidence>
<sequence length="126" mass="13547">MAVCPVTGPIIYPVPGPKLPERQAVLDTCEVYENPGGTGLPLQTKVFLVGEGTVILDEDPKEPLDCRHALDEEYDVVTKPAGTSWKGGLHFVVERPGVVLGTATVIPLRVVPWLEHVLNAPVCVTI</sequence>
<proteinExistence type="predicted"/>
<gene>
    <name evidence="1" type="ORF">AB835_13205</name>
</gene>
<name>A0A1D2QM12_9GAMM</name>
<dbReference type="STRING" id="62101.AB835_13205"/>
<dbReference type="AlphaFoldDB" id="A0A1D2QM12"/>
<evidence type="ECO:0000313" key="1">
    <source>
        <dbReference type="EMBL" id="ODS22609.1"/>
    </source>
</evidence>
<comment type="caution">
    <text evidence="1">The sequence shown here is derived from an EMBL/GenBank/DDBJ whole genome shotgun (WGS) entry which is preliminary data.</text>
</comment>
<accession>A0A1D2QM12</accession>
<dbReference type="Proteomes" id="UP000242502">
    <property type="component" value="Unassembled WGS sequence"/>
</dbReference>
<reference evidence="1 2" key="1">
    <citation type="journal article" date="2016" name="Appl. Environ. Microbiol.">
        <title>Lack of Overt Genome Reduction in the Bryostatin-Producing Bryozoan Symbiont "Candidatus Endobugula sertula".</title>
        <authorList>
            <person name="Miller I.J."/>
            <person name="Vanee N."/>
            <person name="Fong S.S."/>
            <person name="Lim-Fong G.E."/>
            <person name="Kwan J.C."/>
        </authorList>
    </citation>
    <scope>NUCLEOTIDE SEQUENCE [LARGE SCALE GENOMIC DNA]</scope>
    <source>
        <strain evidence="1">AB1-4</strain>
    </source>
</reference>
<organism evidence="1 2">
    <name type="scientific">Candidatus Endobugula sertula</name>
    <name type="common">Bugula neritina bacterial symbiont</name>
    <dbReference type="NCBI Taxonomy" id="62101"/>
    <lineage>
        <taxon>Bacteria</taxon>
        <taxon>Pseudomonadati</taxon>
        <taxon>Pseudomonadota</taxon>
        <taxon>Gammaproteobacteria</taxon>
        <taxon>Cellvibrionales</taxon>
        <taxon>Cellvibrionaceae</taxon>
        <taxon>Candidatus Endobugula</taxon>
    </lineage>
</organism>